<accession>A0ABD6EX55</accession>
<protein>
    <recommendedName>
        <fullName evidence="5">DNA2/NAM7 helicase-like C-terminal domain-containing protein</fullName>
    </recommendedName>
</protein>
<dbReference type="SUPFAM" id="SSF52540">
    <property type="entry name" value="P-loop containing nucleoside triphosphate hydrolases"/>
    <property type="match status" value="1"/>
</dbReference>
<dbReference type="InterPro" id="IPR041679">
    <property type="entry name" value="DNA2/NAM7-like_C"/>
</dbReference>
<dbReference type="InterPro" id="IPR047187">
    <property type="entry name" value="SF1_C_Upf1"/>
</dbReference>
<keyword evidence="7" id="KW-1185">Reference proteome</keyword>
<proteinExistence type="predicted"/>
<keyword evidence="1" id="KW-0547">Nucleotide-binding</keyword>
<reference evidence="6 7" key="1">
    <citation type="submission" date="2024-08" db="EMBL/GenBank/DDBJ databases">
        <title>Gnathostoma spinigerum genome.</title>
        <authorList>
            <person name="Gonzalez-Bertolin B."/>
            <person name="Monzon S."/>
            <person name="Zaballos A."/>
            <person name="Jimenez P."/>
            <person name="Dekumyoy P."/>
            <person name="Varona S."/>
            <person name="Cuesta I."/>
            <person name="Sumanam S."/>
            <person name="Adisakwattana P."/>
            <person name="Gasser R.B."/>
            <person name="Hernandez-Gonzalez A."/>
            <person name="Young N.D."/>
            <person name="Perteguer M.J."/>
        </authorList>
    </citation>
    <scope>NUCLEOTIDE SEQUENCE [LARGE SCALE GENOMIC DNA]</scope>
    <source>
        <strain evidence="6">AL3</strain>
        <tissue evidence="6">Liver</tissue>
    </source>
</reference>
<sequence>MENSSRLHNPGEMQLVKSLCDLFVKLGVEASDIGVICTYRYHTDVLRIMLPEGTEVSTIDRYQGREKDIIILSFVWTAESGEKKNSDLLSDRKRINVAITRAKKKLVFVGCIQSLKRYPTISSLITAIPNDSLTVVPRSFDFSTI</sequence>
<dbReference type="GO" id="GO:0005524">
    <property type="term" value="F:ATP binding"/>
    <property type="evidence" value="ECO:0007669"/>
    <property type="project" value="UniProtKB-KW"/>
</dbReference>
<evidence type="ECO:0000256" key="1">
    <source>
        <dbReference type="ARBA" id="ARBA00022741"/>
    </source>
</evidence>
<evidence type="ECO:0000259" key="5">
    <source>
        <dbReference type="Pfam" id="PF13087"/>
    </source>
</evidence>
<dbReference type="GO" id="GO:0004386">
    <property type="term" value="F:helicase activity"/>
    <property type="evidence" value="ECO:0007669"/>
    <property type="project" value="UniProtKB-KW"/>
</dbReference>
<dbReference type="EMBL" id="JBGFUD010007631">
    <property type="protein sequence ID" value="MFH4981658.1"/>
    <property type="molecule type" value="Genomic_DNA"/>
</dbReference>
<dbReference type="InterPro" id="IPR050534">
    <property type="entry name" value="Coronavir_polyprotein_1ab"/>
</dbReference>
<dbReference type="GO" id="GO:0016787">
    <property type="term" value="F:hydrolase activity"/>
    <property type="evidence" value="ECO:0007669"/>
    <property type="project" value="UniProtKB-KW"/>
</dbReference>
<evidence type="ECO:0000256" key="4">
    <source>
        <dbReference type="ARBA" id="ARBA00022840"/>
    </source>
</evidence>
<dbReference type="Gene3D" id="3.40.50.300">
    <property type="entry name" value="P-loop containing nucleotide triphosphate hydrolases"/>
    <property type="match status" value="1"/>
</dbReference>
<dbReference type="Pfam" id="PF13087">
    <property type="entry name" value="AAA_12"/>
    <property type="match status" value="1"/>
</dbReference>
<organism evidence="6 7">
    <name type="scientific">Gnathostoma spinigerum</name>
    <dbReference type="NCBI Taxonomy" id="75299"/>
    <lineage>
        <taxon>Eukaryota</taxon>
        <taxon>Metazoa</taxon>
        <taxon>Ecdysozoa</taxon>
        <taxon>Nematoda</taxon>
        <taxon>Chromadorea</taxon>
        <taxon>Rhabditida</taxon>
        <taxon>Spirurina</taxon>
        <taxon>Gnathostomatomorpha</taxon>
        <taxon>Gnathostomatoidea</taxon>
        <taxon>Gnathostomatidae</taxon>
        <taxon>Gnathostoma</taxon>
    </lineage>
</organism>
<evidence type="ECO:0000256" key="3">
    <source>
        <dbReference type="ARBA" id="ARBA00022806"/>
    </source>
</evidence>
<keyword evidence="2" id="KW-0378">Hydrolase</keyword>
<feature type="domain" description="DNA2/NAM7 helicase-like C-terminal" evidence="5">
    <location>
        <begin position="5"/>
        <end position="111"/>
    </location>
</feature>
<dbReference type="CDD" id="cd18808">
    <property type="entry name" value="SF1_C_Upf1"/>
    <property type="match status" value="1"/>
</dbReference>
<dbReference type="InterPro" id="IPR027417">
    <property type="entry name" value="P-loop_NTPase"/>
</dbReference>
<dbReference type="Proteomes" id="UP001608902">
    <property type="component" value="Unassembled WGS sequence"/>
</dbReference>
<keyword evidence="4" id="KW-0067">ATP-binding</keyword>
<evidence type="ECO:0000313" key="6">
    <source>
        <dbReference type="EMBL" id="MFH4981658.1"/>
    </source>
</evidence>
<keyword evidence="3" id="KW-0347">Helicase</keyword>
<dbReference type="PANTHER" id="PTHR43788:SF8">
    <property type="entry name" value="DNA-BINDING PROTEIN SMUBP-2"/>
    <property type="match status" value="1"/>
</dbReference>
<dbReference type="AlphaFoldDB" id="A0ABD6EX55"/>
<dbReference type="PANTHER" id="PTHR43788">
    <property type="entry name" value="DNA2/NAM7 HELICASE FAMILY MEMBER"/>
    <property type="match status" value="1"/>
</dbReference>
<gene>
    <name evidence="6" type="ORF">AB6A40_008367</name>
</gene>
<evidence type="ECO:0000256" key="2">
    <source>
        <dbReference type="ARBA" id="ARBA00022801"/>
    </source>
</evidence>
<evidence type="ECO:0000313" key="7">
    <source>
        <dbReference type="Proteomes" id="UP001608902"/>
    </source>
</evidence>
<name>A0ABD6EX55_9BILA</name>
<comment type="caution">
    <text evidence="6">The sequence shown here is derived from an EMBL/GenBank/DDBJ whole genome shotgun (WGS) entry which is preliminary data.</text>
</comment>